<evidence type="ECO:0000313" key="4">
    <source>
        <dbReference type="Proteomes" id="UP001500305"/>
    </source>
</evidence>
<feature type="region of interest" description="Disordered" evidence="1">
    <location>
        <begin position="1"/>
        <end position="50"/>
    </location>
</feature>
<dbReference type="RefSeq" id="WP_344635256.1">
    <property type="nucleotide sequence ID" value="NZ_BAAATR010000004.1"/>
</dbReference>
<organism evidence="3 4">
    <name type="scientific">Kitasatospora cystarginea</name>
    <dbReference type="NCBI Taxonomy" id="58350"/>
    <lineage>
        <taxon>Bacteria</taxon>
        <taxon>Bacillati</taxon>
        <taxon>Actinomycetota</taxon>
        <taxon>Actinomycetes</taxon>
        <taxon>Kitasatosporales</taxon>
        <taxon>Streptomycetaceae</taxon>
        <taxon>Kitasatospora</taxon>
    </lineage>
</organism>
<evidence type="ECO:0000313" key="3">
    <source>
        <dbReference type="EMBL" id="GAA2233782.1"/>
    </source>
</evidence>
<name>A0ABN3DJZ2_9ACTN</name>
<gene>
    <name evidence="3" type="ORF">GCM10010430_13100</name>
</gene>
<dbReference type="EMBL" id="BAAATR010000004">
    <property type="protein sequence ID" value="GAA2233782.1"/>
    <property type="molecule type" value="Genomic_DNA"/>
</dbReference>
<keyword evidence="2" id="KW-0472">Membrane</keyword>
<keyword evidence="2" id="KW-1133">Transmembrane helix</keyword>
<dbReference type="Proteomes" id="UP001500305">
    <property type="component" value="Unassembled WGS sequence"/>
</dbReference>
<evidence type="ECO:0000256" key="1">
    <source>
        <dbReference type="SAM" id="MobiDB-lite"/>
    </source>
</evidence>
<keyword evidence="4" id="KW-1185">Reference proteome</keyword>
<sequence>MNAKLRDRPREQRQRADAAACGAPVRGPVGLERAGQRSGRHGRPRPFGGFRLPGLRFSGAAMAMSTVLGISIATTWLLNEQQNIGRRPGVSNVGASPPLPSPDAADATAGPATRSAGSTPTVTASAEARALGTPKAAPRTTLAPSAGAPVSGTPSASPSAPAGGRTSAAAPSPGASRPAGGTASTGSPSGTASGGPAPRFSPQPDSGLSGSGSSDAVGTTGVRHALTLTVGENVTALQVELRLARPEALPGTTPWSSLPGAVVTVAQERGALVYRFTAPVGLDLAPGRYAFGVRGARPADPSERPPQETWAASAFALDAPRALAIRGTFG</sequence>
<reference evidence="3 4" key="1">
    <citation type="journal article" date="2019" name="Int. J. Syst. Evol. Microbiol.">
        <title>The Global Catalogue of Microorganisms (GCM) 10K type strain sequencing project: providing services to taxonomists for standard genome sequencing and annotation.</title>
        <authorList>
            <consortium name="The Broad Institute Genomics Platform"/>
            <consortium name="The Broad Institute Genome Sequencing Center for Infectious Disease"/>
            <person name="Wu L."/>
            <person name="Ma J."/>
        </authorList>
    </citation>
    <scope>NUCLEOTIDE SEQUENCE [LARGE SCALE GENOMIC DNA]</scope>
    <source>
        <strain evidence="3 4">JCM 7356</strain>
    </source>
</reference>
<feature type="compositionally biased region" description="Low complexity" evidence="1">
    <location>
        <begin position="102"/>
        <end position="116"/>
    </location>
</feature>
<keyword evidence="2" id="KW-0812">Transmembrane</keyword>
<feature type="compositionally biased region" description="Low complexity" evidence="1">
    <location>
        <begin position="143"/>
        <end position="198"/>
    </location>
</feature>
<feature type="region of interest" description="Disordered" evidence="1">
    <location>
        <begin position="86"/>
        <end position="218"/>
    </location>
</feature>
<feature type="transmembrane region" description="Helical" evidence="2">
    <location>
        <begin position="55"/>
        <end position="78"/>
    </location>
</feature>
<proteinExistence type="predicted"/>
<evidence type="ECO:0000256" key="2">
    <source>
        <dbReference type="SAM" id="Phobius"/>
    </source>
</evidence>
<comment type="caution">
    <text evidence="3">The sequence shown here is derived from an EMBL/GenBank/DDBJ whole genome shotgun (WGS) entry which is preliminary data.</text>
</comment>
<protein>
    <submittedName>
        <fullName evidence="3">Uncharacterized protein</fullName>
    </submittedName>
</protein>
<accession>A0ABN3DJZ2</accession>
<feature type="compositionally biased region" description="Basic and acidic residues" evidence="1">
    <location>
        <begin position="1"/>
        <end position="16"/>
    </location>
</feature>